<keyword evidence="3" id="KW-1185">Reference proteome</keyword>
<dbReference type="PANTHER" id="PTHR34227:SF1">
    <property type="entry name" value="DIMETHYL SULFOXIDE REDUCTASE CHAPERONE-RELATED"/>
    <property type="match status" value="1"/>
</dbReference>
<sequence length="223" mass="24161">MAEHAEHGFMDDVDDADRLRAQAYALLAQLLARPPSQALLDAVAGLSGDGTPFGRAIGDLAARAASIDEQRAGREYFDLLVGVTRGELVPFASYYRTGFLNDRPLARLREDMQALGIERAADVVEPEDHIASIAEMMAALITGSLGPPDLQPDLHQQKRFFDRHFAPWAGRFFADLETAAAANLYRPVGTIGRLFLDIEADAFAMLAHAAGALDEREGTSHAS</sequence>
<proteinExistence type="predicted"/>
<reference evidence="2 3" key="1">
    <citation type="submission" date="2021-03" db="EMBL/GenBank/DDBJ databases">
        <title>Genomic Encyclopedia of Type Strains, Phase III (KMG-III): the genomes of soil and plant-associated and newly described type strains.</title>
        <authorList>
            <person name="Whitman W."/>
        </authorList>
    </citation>
    <scope>NUCLEOTIDE SEQUENCE [LARGE SCALE GENOMIC DNA]</scope>
    <source>
        <strain evidence="2 3">IMMIB AFH-6</strain>
    </source>
</reference>
<evidence type="ECO:0000313" key="2">
    <source>
        <dbReference type="EMBL" id="MBP2295536.1"/>
    </source>
</evidence>
<dbReference type="Proteomes" id="UP000781958">
    <property type="component" value="Unassembled WGS sequence"/>
</dbReference>
<organism evidence="2 3">
    <name type="scientific">Azospirillum rugosum</name>
    <dbReference type="NCBI Taxonomy" id="416170"/>
    <lineage>
        <taxon>Bacteria</taxon>
        <taxon>Pseudomonadati</taxon>
        <taxon>Pseudomonadota</taxon>
        <taxon>Alphaproteobacteria</taxon>
        <taxon>Rhodospirillales</taxon>
        <taxon>Azospirillaceae</taxon>
        <taxon>Azospirillum</taxon>
    </lineage>
</organism>
<dbReference type="RefSeq" id="WP_246500937.1">
    <property type="nucleotide sequence ID" value="NZ_JAGINP010000022.1"/>
</dbReference>
<dbReference type="Gene3D" id="1.10.3480.10">
    <property type="entry name" value="TorD-like"/>
    <property type="match status" value="1"/>
</dbReference>
<dbReference type="SUPFAM" id="SSF89155">
    <property type="entry name" value="TorD-like"/>
    <property type="match status" value="1"/>
</dbReference>
<dbReference type="InterPro" id="IPR036411">
    <property type="entry name" value="TorD-like_sf"/>
</dbReference>
<gene>
    <name evidence="2" type="ORF">J2851_005346</name>
</gene>
<evidence type="ECO:0000256" key="1">
    <source>
        <dbReference type="ARBA" id="ARBA00023186"/>
    </source>
</evidence>
<dbReference type="PANTHER" id="PTHR34227">
    <property type="entry name" value="CHAPERONE PROTEIN YCDY"/>
    <property type="match status" value="1"/>
</dbReference>
<dbReference type="InterPro" id="IPR050289">
    <property type="entry name" value="TorD/DmsD_chaperones"/>
</dbReference>
<dbReference type="EMBL" id="JAGINP010000022">
    <property type="protein sequence ID" value="MBP2295536.1"/>
    <property type="molecule type" value="Genomic_DNA"/>
</dbReference>
<protein>
    <submittedName>
        <fullName evidence="2">TorA maturation chaperone TorD</fullName>
    </submittedName>
</protein>
<keyword evidence="1" id="KW-0143">Chaperone</keyword>
<dbReference type="InterPro" id="IPR020945">
    <property type="entry name" value="DMSO/NO3_reduct_chaperone"/>
</dbReference>
<name>A0ABS4SSJ8_9PROT</name>
<comment type="caution">
    <text evidence="2">The sequence shown here is derived from an EMBL/GenBank/DDBJ whole genome shotgun (WGS) entry which is preliminary data.</text>
</comment>
<dbReference type="Pfam" id="PF02613">
    <property type="entry name" value="Nitrate_red_del"/>
    <property type="match status" value="1"/>
</dbReference>
<evidence type="ECO:0000313" key="3">
    <source>
        <dbReference type="Proteomes" id="UP000781958"/>
    </source>
</evidence>
<accession>A0ABS4SSJ8</accession>